<comment type="caution">
    <text evidence="1">The sequence shown here is derived from an EMBL/GenBank/DDBJ whole genome shotgun (WGS) entry which is preliminary data.</text>
</comment>
<evidence type="ECO:0000313" key="1">
    <source>
        <dbReference type="EMBL" id="MPL91701.1"/>
    </source>
</evidence>
<gene>
    <name evidence="1" type="ORF">SDC9_37777</name>
</gene>
<sequence length="132" mass="14773">MSNTIVIDALANEIESLLNSYNNEIITGVKKETKIAMKELVKGTKADAPVGNRRNKHYKDSITSKKVAENNDRLIMKWYVKGSEYRLSHLLNDGHATRNGGRVEGVKFISNNVNKIERLYITALKGVILKSG</sequence>
<dbReference type="InterPro" id="IPR010064">
    <property type="entry name" value="HK97-gp10_tail"/>
</dbReference>
<dbReference type="EMBL" id="VSSQ01000336">
    <property type="protein sequence ID" value="MPL91701.1"/>
    <property type="molecule type" value="Genomic_DNA"/>
</dbReference>
<dbReference type="Pfam" id="PF04883">
    <property type="entry name" value="HK97-gp10_like"/>
    <property type="match status" value="1"/>
</dbReference>
<name>A0A644VK62_9ZZZZ</name>
<organism evidence="1">
    <name type="scientific">bioreactor metagenome</name>
    <dbReference type="NCBI Taxonomy" id="1076179"/>
    <lineage>
        <taxon>unclassified sequences</taxon>
        <taxon>metagenomes</taxon>
        <taxon>ecological metagenomes</taxon>
    </lineage>
</organism>
<protein>
    <recommendedName>
        <fullName evidence="2">HK97 gp10 family phage protein</fullName>
    </recommendedName>
</protein>
<accession>A0A644VK62</accession>
<proteinExistence type="predicted"/>
<dbReference type="AlphaFoldDB" id="A0A644VK62"/>
<reference evidence="1" key="1">
    <citation type="submission" date="2019-08" db="EMBL/GenBank/DDBJ databases">
        <authorList>
            <person name="Kucharzyk K."/>
            <person name="Murdoch R.W."/>
            <person name="Higgins S."/>
            <person name="Loffler F."/>
        </authorList>
    </citation>
    <scope>NUCLEOTIDE SEQUENCE</scope>
</reference>
<evidence type="ECO:0008006" key="2">
    <source>
        <dbReference type="Google" id="ProtNLM"/>
    </source>
</evidence>